<dbReference type="InterPro" id="IPR012337">
    <property type="entry name" value="RNaseH-like_sf"/>
</dbReference>
<name>A0AAE1Y3G7_9LAMI</name>
<dbReference type="PANTHER" id="PTHR42648:SF18">
    <property type="entry name" value="RETROTRANSPOSON, UNCLASSIFIED-LIKE PROTEIN"/>
    <property type="match status" value="1"/>
</dbReference>
<gene>
    <name evidence="3" type="ORF">Salat_1891200</name>
</gene>
<feature type="region of interest" description="Disordered" evidence="1">
    <location>
        <begin position="129"/>
        <end position="191"/>
    </location>
</feature>
<feature type="domain" description="Retroviral polymerase SH3-like" evidence="2">
    <location>
        <begin position="59"/>
        <end position="123"/>
    </location>
</feature>
<dbReference type="Proteomes" id="UP001293254">
    <property type="component" value="Unassembled WGS sequence"/>
</dbReference>
<evidence type="ECO:0000313" key="4">
    <source>
        <dbReference type="Proteomes" id="UP001293254"/>
    </source>
</evidence>
<dbReference type="InterPro" id="IPR057670">
    <property type="entry name" value="SH3_retrovirus"/>
</dbReference>
<feature type="compositionally biased region" description="Polar residues" evidence="1">
    <location>
        <begin position="163"/>
        <end position="191"/>
    </location>
</feature>
<accession>A0AAE1Y3G7</accession>
<sequence length="191" mass="21620">MVRSMLSGKKIPKNFWPEAVNWSVHILNRSPTLAIENKSPEEAWSGFTPSVAYFRVFGCVAHVHIPDCKRAKLDNKSSKCIFLGVSEESKAYRLYDPLSQKIIVSRDLVFEEDKSWDWDKSQKETILVDLNQEDNEKESNKHYGEAENGTTDDGSETDGLNEEQLSPSSDNQATRNPNSRTRQPTNLDAGL</sequence>
<dbReference type="PANTHER" id="PTHR42648">
    <property type="entry name" value="TRANSPOSASE, PUTATIVE-RELATED"/>
    <property type="match status" value="1"/>
</dbReference>
<protein>
    <submittedName>
        <fullName evidence="3">Copia protein</fullName>
    </submittedName>
</protein>
<keyword evidence="4" id="KW-1185">Reference proteome</keyword>
<dbReference type="InterPro" id="IPR039537">
    <property type="entry name" value="Retrotran_Ty1/copia-like"/>
</dbReference>
<dbReference type="Pfam" id="PF25597">
    <property type="entry name" value="SH3_retrovirus"/>
    <property type="match status" value="1"/>
</dbReference>
<evidence type="ECO:0000256" key="1">
    <source>
        <dbReference type="SAM" id="MobiDB-lite"/>
    </source>
</evidence>
<organism evidence="3 4">
    <name type="scientific">Sesamum alatum</name>
    <dbReference type="NCBI Taxonomy" id="300844"/>
    <lineage>
        <taxon>Eukaryota</taxon>
        <taxon>Viridiplantae</taxon>
        <taxon>Streptophyta</taxon>
        <taxon>Embryophyta</taxon>
        <taxon>Tracheophyta</taxon>
        <taxon>Spermatophyta</taxon>
        <taxon>Magnoliopsida</taxon>
        <taxon>eudicotyledons</taxon>
        <taxon>Gunneridae</taxon>
        <taxon>Pentapetalae</taxon>
        <taxon>asterids</taxon>
        <taxon>lamiids</taxon>
        <taxon>Lamiales</taxon>
        <taxon>Pedaliaceae</taxon>
        <taxon>Sesamum</taxon>
    </lineage>
</organism>
<dbReference type="EMBL" id="JACGWO010000007">
    <property type="protein sequence ID" value="KAK4423086.1"/>
    <property type="molecule type" value="Genomic_DNA"/>
</dbReference>
<evidence type="ECO:0000259" key="2">
    <source>
        <dbReference type="Pfam" id="PF25597"/>
    </source>
</evidence>
<comment type="caution">
    <text evidence="3">The sequence shown here is derived from an EMBL/GenBank/DDBJ whole genome shotgun (WGS) entry which is preliminary data.</text>
</comment>
<dbReference type="SUPFAM" id="SSF53098">
    <property type="entry name" value="Ribonuclease H-like"/>
    <property type="match status" value="1"/>
</dbReference>
<reference evidence="3" key="2">
    <citation type="journal article" date="2024" name="Plant">
        <title>Genomic evolution and insights into agronomic trait innovations of Sesamum species.</title>
        <authorList>
            <person name="Miao H."/>
            <person name="Wang L."/>
            <person name="Qu L."/>
            <person name="Liu H."/>
            <person name="Sun Y."/>
            <person name="Le M."/>
            <person name="Wang Q."/>
            <person name="Wei S."/>
            <person name="Zheng Y."/>
            <person name="Lin W."/>
            <person name="Duan Y."/>
            <person name="Cao H."/>
            <person name="Xiong S."/>
            <person name="Wang X."/>
            <person name="Wei L."/>
            <person name="Li C."/>
            <person name="Ma Q."/>
            <person name="Ju M."/>
            <person name="Zhao R."/>
            <person name="Li G."/>
            <person name="Mu C."/>
            <person name="Tian Q."/>
            <person name="Mei H."/>
            <person name="Zhang T."/>
            <person name="Gao T."/>
            <person name="Zhang H."/>
        </authorList>
    </citation>
    <scope>NUCLEOTIDE SEQUENCE</scope>
    <source>
        <strain evidence="3">3651</strain>
    </source>
</reference>
<reference evidence="3" key="1">
    <citation type="submission" date="2020-06" db="EMBL/GenBank/DDBJ databases">
        <authorList>
            <person name="Li T."/>
            <person name="Hu X."/>
            <person name="Zhang T."/>
            <person name="Song X."/>
            <person name="Zhang H."/>
            <person name="Dai N."/>
            <person name="Sheng W."/>
            <person name="Hou X."/>
            <person name="Wei L."/>
        </authorList>
    </citation>
    <scope>NUCLEOTIDE SEQUENCE</scope>
    <source>
        <strain evidence="3">3651</strain>
        <tissue evidence="3">Leaf</tissue>
    </source>
</reference>
<proteinExistence type="predicted"/>
<evidence type="ECO:0000313" key="3">
    <source>
        <dbReference type="EMBL" id="KAK4423086.1"/>
    </source>
</evidence>
<dbReference type="AlphaFoldDB" id="A0AAE1Y3G7"/>